<dbReference type="Proteomes" id="UP000185696">
    <property type="component" value="Unassembled WGS sequence"/>
</dbReference>
<dbReference type="SUPFAM" id="SSF52540">
    <property type="entry name" value="P-loop containing nucleoside triphosphate hydrolases"/>
    <property type="match status" value="1"/>
</dbReference>
<reference evidence="2 3" key="1">
    <citation type="submission" date="2016-12" db="EMBL/GenBank/DDBJ databases">
        <title>The draft genome sequence of Actinophytocola xinjiangensis.</title>
        <authorList>
            <person name="Wang W."/>
            <person name="Yuan L."/>
        </authorList>
    </citation>
    <scope>NUCLEOTIDE SEQUENCE [LARGE SCALE GENOMIC DNA]</scope>
    <source>
        <strain evidence="2 3">CGMCC 4.4663</strain>
    </source>
</reference>
<keyword evidence="2" id="KW-0808">Transferase</keyword>
<evidence type="ECO:0000256" key="1">
    <source>
        <dbReference type="SAM" id="MobiDB-lite"/>
    </source>
</evidence>
<organism evidence="2 3">
    <name type="scientific">Actinophytocola xinjiangensis</name>
    <dbReference type="NCBI Taxonomy" id="485602"/>
    <lineage>
        <taxon>Bacteria</taxon>
        <taxon>Bacillati</taxon>
        <taxon>Actinomycetota</taxon>
        <taxon>Actinomycetes</taxon>
        <taxon>Pseudonocardiales</taxon>
        <taxon>Pseudonocardiaceae</taxon>
    </lineage>
</organism>
<dbReference type="Gene3D" id="3.40.50.300">
    <property type="entry name" value="P-loop containing nucleotide triphosphate hydrolases"/>
    <property type="match status" value="2"/>
</dbReference>
<name>A0A7Z0WHD4_9PSEU</name>
<proteinExistence type="predicted"/>
<dbReference type="RefSeq" id="WP_075136157.1">
    <property type="nucleotide sequence ID" value="NZ_MSIF01000017.1"/>
</dbReference>
<dbReference type="OrthoDB" id="3192509at2"/>
<comment type="caution">
    <text evidence="2">The sequence shown here is derived from an EMBL/GenBank/DDBJ whole genome shotgun (WGS) entry which is preliminary data.</text>
</comment>
<evidence type="ECO:0000313" key="3">
    <source>
        <dbReference type="Proteomes" id="UP000185696"/>
    </source>
</evidence>
<dbReference type="EMBL" id="MSIF01000017">
    <property type="protein sequence ID" value="OLF07214.1"/>
    <property type="molecule type" value="Genomic_DNA"/>
</dbReference>
<feature type="compositionally biased region" description="Basic and acidic residues" evidence="1">
    <location>
        <begin position="170"/>
        <end position="181"/>
    </location>
</feature>
<keyword evidence="3" id="KW-1185">Reference proteome</keyword>
<keyword evidence="2" id="KW-0418">Kinase</keyword>
<evidence type="ECO:0000313" key="2">
    <source>
        <dbReference type="EMBL" id="OLF07214.1"/>
    </source>
</evidence>
<dbReference type="Pfam" id="PF13671">
    <property type="entry name" value="AAA_33"/>
    <property type="match status" value="1"/>
</dbReference>
<dbReference type="AlphaFoldDB" id="A0A7Z0WHD4"/>
<sequence length="207" mass="22889">MTFADLLDRARALMTSERAILGICGPPGSGKSTLAQRLANALGNSAQHVGMDGFHLARSELDRLGRTPRKGAPDTFDAHGYVHLLERLKPKRGNAIVYAPVFRRDLEEPIACAVPIGPDIRLVITEGNYLLLPDSPWNTIRTLLDETWFLAPEENQRREWLTKRHQAHGRTPEEAAERTMGSDERNAVLINATASAADLVVHTPLED</sequence>
<dbReference type="PANTHER" id="PTHR10285">
    <property type="entry name" value="URIDINE KINASE"/>
    <property type="match status" value="1"/>
</dbReference>
<dbReference type="NCBIfam" id="NF006743">
    <property type="entry name" value="PRK09270.1-2"/>
    <property type="match status" value="1"/>
</dbReference>
<accession>A0A7Z0WHD4</accession>
<gene>
    <name evidence="2" type="ORF">BLA60_28865</name>
</gene>
<dbReference type="InterPro" id="IPR027417">
    <property type="entry name" value="P-loop_NTPase"/>
</dbReference>
<protein>
    <submittedName>
        <fullName evidence="2">Nucleoside/nucleotide kinase family protein</fullName>
    </submittedName>
</protein>
<feature type="region of interest" description="Disordered" evidence="1">
    <location>
        <begin position="162"/>
        <end position="181"/>
    </location>
</feature>
<dbReference type="GO" id="GO:0016301">
    <property type="term" value="F:kinase activity"/>
    <property type="evidence" value="ECO:0007669"/>
    <property type="project" value="UniProtKB-KW"/>
</dbReference>